<accession>A0AC34R7T3</accession>
<protein>
    <submittedName>
        <fullName evidence="2">BHLH domain-containing protein</fullName>
    </submittedName>
</protein>
<evidence type="ECO:0000313" key="1">
    <source>
        <dbReference type="Proteomes" id="UP000887576"/>
    </source>
</evidence>
<reference evidence="2" key="1">
    <citation type="submission" date="2022-11" db="UniProtKB">
        <authorList>
            <consortium name="WormBaseParasite"/>
        </authorList>
    </citation>
    <scope>IDENTIFICATION</scope>
</reference>
<dbReference type="Proteomes" id="UP000887576">
    <property type="component" value="Unplaced"/>
</dbReference>
<name>A0AC34R7T3_9BILA</name>
<proteinExistence type="predicted"/>
<sequence>MLSNGPGAVPTPSVDVQRKQASANSNSIRQVKPDALLRNINHFSTAETVKVEEPQLFNPIYEEPHQITKIYTGLNCKEKFDEDDDDSNLSDDDYNTDYKQFSKRKMLAKVSHSVEKRNARERTRVHTVNQAFSMLKLRLPSLRTNTKRVSKLKILRTTIDYIETLQNVLKEDDKNFIASFKFNYDSESKITRKNSTNSTLSNINNGTKTKKSSIESTTLPTTELPNSTNFSVNQPIGNNSNSALIKFPYVGYDNFYHPNYMSYAAYMPPTTVSTTITAASTCYMPDTNVFYYQNAQNDYSSLNPTTTFF</sequence>
<evidence type="ECO:0000313" key="2">
    <source>
        <dbReference type="WBParaSite" id="JU765_v2.g435.t1"/>
    </source>
</evidence>
<organism evidence="1 2">
    <name type="scientific">Panagrolaimus sp. JU765</name>
    <dbReference type="NCBI Taxonomy" id="591449"/>
    <lineage>
        <taxon>Eukaryota</taxon>
        <taxon>Metazoa</taxon>
        <taxon>Ecdysozoa</taxon>
        <taxon>Nematoda</taxon>
        <taxon>Chromadorea</taxon>
        <taxon>Rhabditida</taxon>
        <taxon>Tylenchina</taxon>
        <taxon>Panagrolaimomorpha</taxon>
        <taxon>Panagrolaimoidea</taxon>
        <taxon>Panagrolaimidae</taxon>
        <taxon>Panagrolaimus</taxon>
    </lineage>
</organism>
<dbReference type="WBParaSite" id="JU765_v2.g435.t1">
    <property type="protein sequence ID" value="JU765_v2.g435.t1"/>
    <property type="gene ID" value="JU765_v2.g435"/>
</dbReference>